<dbReference type="Proteomes" id="UP000075683">
    <property type="component" value="Unassembled WGS sequence"/>
</dbReference>
<dbReference type="EMBL" id="LQYT01000011">
    <property type="protein sequence ID" value="KYD22291.1"/>
    <property type="molecule type" value="Genomic_DNA"/>
</dbReference>
<evidence type="ECO:0000313" key="1">
    <source>
        <dbReference type="EMBL" id="KYD22291.1"/>
    </source>
</evidence>
<dbReference type="AlphaFoldDB" id="A0A150MCX5"/>
<evidence type="ECO:0000313" key="2">
    <source>
        <dbReference type="Proteomes" id="UP000075683"/>
    </source>
</evidence>
<organism evidence="1 2">
    <name type="scientific">Caldibacillus debilis</name>
    <dbReference type="NCBI Taxonomy" id="301148"/>
    <lineage>
        <taxon>Bacteria</taxon>
        <taxon>Bacillati</taxon>
        <taxon>Bacillota</taxon>
        <taxon>Bacilli</taxon>
        <taxon>Bacillales</taxon>
        <taxon>Bacillaceae</taxon>
        <taxon>Caldibacillus</taxon>
    </lineage>
</organism>
<name>A0A150MCX5_9BACI</name>
<gene>
    <name evidence="1" type="ORF">B4135_1298</name>
</gene>
<protein>
    <submittedName>
        <fullName evidence="1">Uncharacterized protein</fullName>
    </submittedName>
</protein>
<proteinExistence type="predicted"/>
<comment type="caution">
    <text evidence="1">The sequence shown here is derived from an EMBL/GenBank/DDBJ whole genome shotgun (WGS) entry which is preliminary data.</text>
</comment>
<dbReference type="STRING" id="301148.B4135_1298"/>
<sequence length="53" mass="5773">MRRSGQIRNAQSGNVAGREAILPEKIPIFFSKNCIADPGTGSRFPDGGRARRD</sequence>
<reference evidence="1 2" key="1">
    <citation type="submission" date="2016-01" db="EMBL/GenBank/DDBJ databases">
        <title>Draft Genome Sequences of Seven Thermophilic Sporeformers Isolated from Foods.</title>
        <authorList>
            <person name="Berendsen E.M."/>
            <person name="Wells-Bennik M.H."/>
            <person name="Krawcyk A.O."/>
            <person name="De Jong A."/>
            <person name="Holsappel S."/>
            <person name="Eijlander R.T."/>
            <person name="Kuipers O.P."/>
        </authorList>
    </citation>
    <scope>NUCLEOTIDE SEQUENCE [LARGE SCALE GENOMIC DNA]</scope>
    <source>
        <strain evidence="1 2">B4135</strain>
    </source>
</reference>
<accession>A0A150MCX5</accession>